<keyword evidence="2" id="KW-1185">Reference proteome</keyword>
<comment type="caution">
    <text evidence="1">The sequence shown here is derived from an EMBL/GenBank/DDBJ whole genome shotgun (WGS) entry which is preliminary data.</text>
</comment>
<sequence>MTIIQKFVKNIRVWMGKPPRSEQRIIIIGRENQKRIIDSFPSDLVRRIKNFSQSVPRNKASTDELIGMLYKLTDEVQEVVGKHAACRKGCSHCCHISVPICDIEAEFIARHTGRGLRKVRSNGPRPIDSFSMETPCNLLDTDGTCSVYKSRPFTCRIYHNLDADNWLCLEPNWNTKHRPMYGLQPLHDAYNAIMERKSKLHADVRDFFPPKVSSNDITQQ</sequence>
<dbReference type="RefSeq" id="WP_154367620.1">
    <property type="nucleotide sequence ID" value="NZ_WKJM01000002.1"/>
</dbReference>
<evidence type="ECO:0000313" key="1">
    <source>
        <dbReference type="EMBL" id="MRX06784.1"/>
    </source>
</evidence>
<protein>
    <recommendedName>
        <fullName evidence="3">YkgJ family cysteine cluster protein</fullName>
    </recommendedName>
</protein>
<dbReference type="InterPro" id="IPR005358">
    <property type="entry name" value="Puta_zinc/iron-chelating_dom"/>
</dbReference>
<dbReference type="Proteomes" id="UP000481037">
    <property type="component" value="Unassembled WGS sequence"/>
</dbReference>
<organism evidence="1 2">
    <name type="scientific">Duganella alba</name>
    <dbReference type="NCBI Taxonomy" id="2666081"/>
    <lineage>
        <taxon>Bacteria</taxon>
        <taxon>Pseudomonadati</taxon>
        <taxon>Pseudomonadota</taxon>
        <taxon>Betaproteobacteria</taxon>
        <taxon>Burkholderiales</taxon>
        <taxon>Oxalobacteraceae</taxon>
        <taxon>Telluria group</taxon>
        <taxon>Duganella</taxon>
    </lineage>
</organism>
<dbReference type="Pfam" id="PF03692">
    <property type="entry name" value="CxxCxxCC"/>
    <property type="match status" value="1"/>
</dbReference>
<evidence type="ECO:0000313" key="2">
    <source>
        <dbReference type="Proteomes" id="UP000481037"/>
    </source>
</evidence>
<evidence type="ECO:0008006" key="3">
    <source>
        <dbReference type="Google" id="ProtNLM"/>
    </source>
</evidence>
<gene>
    <name evidence="1" type="ORF">GJ697_02940</name>
</gene>
<dbReference type="EMBL" id="WKJM01000002">
    <property type="protein sequence ID" value="MRX06784.1"/>
    <property type="molecule type" value="Genomic_DNA"/>
</dbReference>
<reference evidence="1 2" key="1">
    <citation type="submission" date="2019-11" db="EMBL/GenBank/DDBJ databases">
        <title>Novel species isolated from a subtropical stream in China.</title>
        <authorList>
            <person name="Lu H."/>
        </authorList>
    </citation>
    <scope>NUCLEOTIDE SEQUENCE [LARGE SCALE GENOMIC DNA]</scope>
    <source>
        <strain evidence="1 2">FT25W</strain>
    </source>
</reference>
<accession>A0A6L5QAF6</accession>
<dbReference type="AlphaFoldDB" id="A0A6L5QAF6"/>
<name>A0A6L5QAF6_9BURK</name>
<proteinExistence type="predicted"/>